<reference evidence="3" key="1">
    <citation type="journal article" date="2006" name="PLoS Biol.">
        <title>Macronuclear genome sequence of the ciliate Tetrahymena thermophila, a model eukaryote.</title>
        <authorList>
            <person name="Eisen J.A."/>
            <person name="Coyne R.S."/>
            <person name="Wu M."/>
            <person name="Wu D."/>
            <person name="Thiagarajan M."/>
            <person name="Wortman J.R."/>
            <person name="Badger J.H."/>
            <person name="Ren Q."/>
            <person name="Amedeo P."/>
            <person name="Jones K.M."/>
            <person name="Tallon L.J."/>
            <person name="Delcher A.L."/>
            <person name="Salzberg S.L."/>
            <person name="Silva J.C."/>
            <person name="Haas B.J."/>
            <person name="Majoros W.H."/>
            <person name="Farzad M."/>
            <person name="Carlton J.M."/>
            <person name="Smith R.K. Jr."/>
            <person name="Garg J."/>
            <person name="Pearlman R.E."/>
            <person name="Karrer K.M."/>
            <person name="Sun L."/>
            <person name="Manning G."/>
            <person name="Elde N.C."/>
            <person name="Turkewitz A.P."/>
            <person name="Asai D.J."/>
            <person name="Wilkes D.E."/>
            <person name="Wang Y."/>
            <person name="Cai H."/>
            <person name="Collins K."/>
            <person name="Stewart B.A."/>
            <person name="Lee S.R."/>
            <person name="Wilamowska K."/>
            <person name="Weinberg Z."/>
            <person name="Ruzzo W.L."/>
            <person name="Wloga D."/>
            <person name="Gaertig J."/>
            <person name="Frankel J."/>
            <person name="Tsao C.-C."/>
            <person name="Gorovsky M.A."/>
            <person name="Keeling P.J."/>
            <person name="Waller R.F."/>
            <person name="Patron N.J."/>
            <person name="Cherry J.M."/>
            <person name="Stover N.A."/>
            <person name="Krieger C.J."/>
            <person name="del Toro C."/>
            <person name="Ryder H.F."/>
            <person name="Williamson S.C."/>
            <person name="Barbeau R.A."/>
            <person name="Hamilton E.P."/>
            <person name="Orias E."/>
        </authorList>
    </citation>
    <scope>NUCLEOTIDE SEQUENCE [LARGE SCALE GENOMIC DNA]</scope>
    <source>
        <strain evidence="3">SB210</strain>
    </source>
</reference>
<dbReference type="GO" id="GO:0008289">
    <property type="term" value="F:lipid binding"/>
    <property type="evidence" value="ECO:0007669"/>
    <property type="project" value="InterPro"/>
</dbReference>
<proteinExistence type="predicted"/>
<dbReference type="RefSeq" id="XP_001015385.1">
    <property type="nucleotide sequence ID" value="XM_001015385.1"/>
</dbReference>
<dbReference type="AlphaFoldDB" id="Q23EW5"/>
<organism evidence="2 3">
    <name type="scientific">Tetrahymena thermophila (strain SB210)</name>
    <dbReference type="NCBI Taxonomy" id="312017"/>
    <lineage>
        <taxon>Eukaryota</taxon>
        <taxon>Sar</taxon>
        <taxon>Alveolata</taxon>
        <taxon>Ciliophora</taxon>
        <taxon>Intramacronucleata</taxon>
        <taxon>Oligohymenophorea</taxon>
        <taxon>Hymenostomatida</taxon>
        <taxon>Tetrahymenina</taxon>
        <taxon>Tetrahymenidae</taxon>
        <taxon>Tetrahymena</taxon>
    </lineage>
</organism>
<dbReference type="EMBL" id="GG662707">
    <property type="protein sequence ID" value="EAR95140.1"/>
    <property type="molecule type" value="Genomic_DNA"/>
</dbReference>
<dbReference type="Pfam" id="PF01852">
    <property type="entry name" value="START"/>
    <property type="match status" value="1"/>
</dbReference>
<dbReference type="Gene3D" id="3.30.530.20">
    <property type="match status" value="1"/>
</dbReference>
<dbReference type="InParanoid" id="Q23EW5"/>
<name>Q23EW5_TETTS</name>
<protein>
    <submittedName>
        <fullName evidence="2">START domain protein</fullName>
    </submittedName>
</protein>
<keyword evidence="3" id="KW-1185">Reference proteome</keyword>
<dbReference type="OrthoDB" id="2344588at2759"/>
<dbReference type="eggNOG" id="ENOG502R2XH">
    <property type="taxonomic scope" value="Eukaryota"/>
</dbReference>
<dbReference type="KEGG" id="tet:TTHERM_00644650"/>
<dbReference type="GeneID" id="7835302"/>
<dbReference type="CDD" id="cd00177">
    <property type="entry name" value="START"/>
    <property type="match status" value="1"/>
</dbReference>
<feature type="domain" description="START" evidence="1">
    <location>
        <begin position="24"/>
        <end position="189"/>
    </location>
</feature>
<dbReference type="InterPro" id="IPR002913">
    <property type="entry name" value="START_lipid-bd_dom"/>
</dbReference>
<evidence type="ECO:0000259" key="1">
    <source>
        <dbReference type="Pfam" id="PF01852"/>
    </source>
</evidence>
<evidence type="ECO:0000313" key="2">
    <source>
        <dbReference type="EMBL" id="EAR95140.1"/>
    </source>
</evidence>
<accession>Q23EW5</accession>
<dbReference type="STRING" id="312017.Q23EW5"/>
<dbReference type="HOGENOM" id="CLU_086530_0_0_1"/>
<evidence type="ECO:0000313" key="3">
    <source>
        <dbReference type="Proteomes" id="UP000009168"/>
    </source>
</evidence>
<dbReference type="Proteomes" id="UP000009168">
    <property type="component" value="Unassembled WGS sequence"/>
</dbReference>
<sequence>MIGNKYSNIINSKFNENVALRNITNWKQVKHVDNATMSSIAYHGYEVKLSKFEGNAPMNFEKAAKFYFENLEGQKHNREMCDEFLKLETIDQDTIVTLFKTKSKFVVSSRQILCVQHLRRLSQDEILITRDQIDDHQNAPKSDAVKAEAKFGVIYLKKINENATHFEIYQLVDPKGSIPVSFINSMQEKQFDAIQKDIQTIQKM</sequence>
<dbReference type="SUPFAM" id="SSF55961">
    <property type="entry name" value="Bet v1-like"/>
    <property type="match status" value="1"/>
</dbReference>
<gene>
    <name evidence="2" type="ORF">TTHERM_00644650</name>
</gene>
<dbReference type="InterPro" id="IPR023393">
    <property type="entry name" value="START-like_dom_sf"/>
</dbReference>